<reference evidence="1" key="1">
    <citation type="submission" date="2019-03" db="EMBL/GenBank/DDBJ databases">
        <title>Candidatus Syntrophosphaera thermopropionivorans: a novel player in syntrophic propionate oxidation during anaerobic digestion.</title>
        <authorList>
            <person name="Dyksma S."/>
        </authorList>
    </citation>
    <scope>NUCLEOTIDE SEQUENCE</scope>
    <source>
        <strain evidence="1">W5</strain>
    </source>
</reference>
<dbReference type="EMBL" id="SMOG01000023">
    <property type="protein sequence ID" value="TDF72597.1"/>
    <property type="molecule type" value="Genomic_DNA"/>
</dbReference>
<protein>
    <submittedName>
        <fullName evidence="1">Anti-sigma factor antagonist</fullName>
    </submittedName>
</protein>
<evidence type="ECO:0000313" key="1">
    <source>
        <dbReference type="EMBL" id="TDF72597.1"/>
    </source>
</evidence>
<dbReference type="Proteomes" id="UP000294588">
    <property type="component" value="Unassembled WGS sequence"/>
</dbReference>
<evidence type="ECO:0000313" key="2">
    <source>
        <dbReference type="Proteomes" id="UP000294588"/>
    </source>
</evidence>
<proteinExistence type="predicted"/>
<accession>A0AC61QI26</accession>
<keyword evidence="2" id="KW-1185">Reference proteome</keyword>
<name>A0AC61QI26_9BACT</name>
<organism evidence="1 2">
    <name type="scientific">Candidatus Syntrophosphaera thermopropionivorans</name>
    <dbReference type="NCBI Taxonomy" id="2593015"/>
    <lineage>
        <taxon>Bacteria</taxon>
        <taxon>Pseudomonadati</taxon>
        <taxon>Candidatus Cloacimonadota</taxon>
        <taxon>Candidatus Cloacimonadia</taxon>
        <taxon>Candidatus Cloacimonadales</taxon>
        <taxon>Candidatus Cloacimonadaceae</taxon>
        <taxon>Candidatus Syntrophosphaera</taxon>
    </lineage>
</organism>
<comment type="caution">
    <text evidence="1">The sequence shown here is derived from an EMBL/GenBank/DDBJ whole genome shotgun (WGS) entry which is preliminary data.</text>
</comment>
<sequence length="102" mass="11598">MDIDLKVSENRALLSVRGSLNSDNAPQLQEKLNEVLESDIKYLDIDFFECDNISSTAIGKLLLFYKDFISKGGEMEVIRCSTPIYELFNMLKLNQLFTVNLG</sequence>
<gene>
    <name evidence="1" type="ORF">E0946_06190</name>
</gene>